<feature type="compositionally biased region" description="Polar residues" evidence="1">
    <location>
        <begin position="260"/>
        <end position="277"/>
    </location>
</feature>
<reference evidence="2 3" key="1">
    <citation type="submission" date="2013-11" db="EMBL/GenBank/DDBJ databases">
        <title>The Genome Sequence of Phytophthora parasitica P1976.</title>
        <authorList>
            <consortium name="The Broad Institute Genomics Platform"/>
            <person name="Russ C."/>
            <person name="Tyler B."/>
            <person name="Panabieres F."/>
            <person name="Shan W."/>
            <person name="Tripathy S."/>
            <person name="Grunwald N."/>
            <person name="Machado M."/>
            <person name="Johnson C.S."/>
            <person name="Walker B."/>
            <person name="Young S."/>
            <person name="Zeng Q."/>
            <person name="Gargeya S."/>
            <person name="Fitzgerald M."/>
            <person name="Haas B."/>
            <person name="Abouelleil A."/>
            <person name="Allen A.W."/>
            <person name="Alvarado L."/>
            <person name="Arachchi H.M."/>
            <person name="Berlin A.M."/>
            <person name="Chapman S.B."/>
            <person name="Gainer-Dewar J."/>
            <person name="Goldberg J."/>
            <person name="Griggs A."/>
            <person name="Gujja S."/>
            <person name="Hansen M."/>
            <person name="Howarth C."/>
            <person name="Imamovic A."/>
            <person name="Ireland A."/>
            <person name="Larimer J."/>
            <person name="McCowan C."/>
            <person name="Murphy C."/>
            <person name="Pearson M."/>
            <person name="Poon T.W."/>
            <person name="Priest M."/>
            <person name="Roberts A."/>
            <person name="Saif S."/>
            <person name="Shea T."/>
            <person name="Sisk P."/>
            <person name="Sykes S."/>
            <person name="Wortman J."/>
            <person name="Nusbaum C."/>
            <person name="Birren B."/>
        </authorList>
    </citation>
    <scope>NUCLEOTIDE SEQUENCE [LARGE SCALE GENOMIC DNA]</scope>
    <source>
        <strain evidence="2 3">P1976</strain>
    </source>
</reference>
<dbReference type="AlphaFoldDB" id="A0A080ZT82"/>
<proteinExistence type="predicted"/>
<dbReference type="Proteomes" id="UP000028582">
    <property type="component" value="Unassembled WGS sequence"/>
</dbReference>
<comment type="caution">
    <text evidence="2">The sequence shown here is derived from an EMBL/GenBank/DDBJ whole genome shotgun (WGS) entry which is preliminary data.</text>
</comment>
<organism evidence="2 3">
    <name type="scientific">Phytophthora nicotianae P1976</name>
    <dbReference type="NCBI Taxonomy" id="1317066"/>
    <lineage>
        <taxon>Eukaryota</taxon>
        <taxon>Sar</taxon>
        <taxon>Stramenopiles</taxon>
        <taxon>Oomycota</taxon>
        <taxon>Peronosporomycetes</taxon>
        <taxon>Peronosporales</taxon>
        <taxon>Peronosporaceae</taxon>
        <taxon>Phytophthora</taxon>
    </lineage>
</organism>
<gene>
    <name evidence="2" type="ORF">F444_13637</name>
</gene>
<sequence>MTVPQPIFEVVLPPTLEGWDQASLIKWRRARTQYEETIRERCQWSGEEYSRVLRGIRTAVDSGLLDFLASYEIGKPKDEISDEDIMAKIKERCETMNKEYLANPAALFSQQLKMDLTIKDVPNRIATYFRLFENIIAENGFQENLGRGDTKDADYGARMKQRTKILVENLAPTMLRDEIKGMLELVKYRSIRTNNQQLYKLVLERAELQQLFYNRFRQTDSVSGRSKPNNRKSVKADTSTGTGRPASSHGGSDDTEKPSTMHSTAKRPSTTAGATSTHPPPRTGCLHCKGDHWLRDCPTATPADKEAAHAKLGKPSKVMRVMVGKPTSKVEDGESIAKAISKLTDDDEYTVLINGVVEVSMCPDTGADKSILPGKAVKQVRAAG</sequence>
<name>A0A080ZT82_PHYNI</name>
<evidence type="ECO:0000313" key="3">
    <source>
        <dbReference type="Proteomes" id="UP000028582"/>
    </source>
</evidence>
<dbReference type="EMBL" id="ANJA01002479">
    <property type="protein sequence ID" value="ETO69843.1"/>
    <property type="molecule type" value="Genomic_DNA"/>
</dbReference>
<evidence type="ECO:0000313" key="2">
    <source>
        <dbReference type="EMBL" id="ETO69843.1"/>
    </source>
</evidence>
<dbReference type="OrthoDB" id="105867at2759"/>
<evidence type="ECO:0000256" key="1">
    <source>
        <dbReference type="SAM" id="MobiDB-lite"/>
    </source>
</evidence>
<accession>A0A080ZT82</accession>
<protein>
    <submittedName>
        <fullName evidence="2">Uncharacterized protein</fullName>
    </submittedName>
</protein>
<feature type="region of interest" description="Disordered" evidence="1">
    <location>
        <begin position="219"/>
        <end position="282"/>
    </location>
</feature>